<evidence type="ECO:0000313" key="4">
    <source>
        <dbReference type="Proteomes" id="UP001338582"/>
    </source>
</evidence>
<feature type="region of interest" description="Disordered" evidence="1">
    <location>
        <begin position="132"/>
        <end position="208"/>
    </location>
</feature>
<feature type="compositionally biased region" description="Polar residues" evidence="1">
    <location>
        <begin position="138"/>
        <end position="155"/>
    </location>
</feature>
<organism evidence="3 4">
    <name type="scientific">Australozyma saopauloensis</name>
    <dbReference type="NCBI Taxonomy" id="291208"/>
    <lineage>
        <taxon>Eukaryota</taxon>
        <taxon>Fungi</taxon>
        <taxon>Dikarya</taxon>
        <taxon>Ascomycota</taxon>
        <taxon>Saccharomycotina</taxon>
        <taxon>Pichiomycetes</taxon>
        <taxon>Metschnikowiaceae</taxon>
        <taxon>Australozyma</taxon>
    </lineage>
</organism>
<keyword evidence="4" id="KW-1185">Reference proteome</keyword>
<name>A0AAX4HDN2_9ASCO</name>
<evidence type="ECO:0000313" key="3">
    <source>
        <dbReference type="EMBL" id="WPK26434.1"/>
    </source>
</evidence>
<dbReference type="Proteomes" id="UP001338582">
    <property type="component" value="Chromosome 4"/>
</dbReference>
<dbReference type="AlphaFoldDB" id="A0AAX4HDN2"/>
<dbReference type="EMBL" id="CP138897">
    <property type="protein sequence ID" value="WPK26434.1"/>
    <property type="molecule type" value="Genomic_DNA"/>
</dbReference>
<protein>
    <recommendedName>
        <fullName evidence="2">BOD1/SHG1 domain-containing protein</fullName>
    </recommendedName>
</protein>
<evidence type="ECO:0000256" key="1">
    <source>
        <dbReference type="SAM" id="MobiDB-lite"/>
    </source>
</evidence>
<evidence type="ECO:0000259" key="2">
    <source>
        <dbReference type="Pfam" id="PF05205"/>
    </source>
</evidence>
<proteinExistence type="predicted"/>
<gene>
    <name evidence="3" type="ORF">PUMCH_003788</name>
</gene>
<dbReference type="KEGG" id="asau:88174851"/>
<accession>A0AAX4HDN2</accession>
<dbReference type="RefSeq" id="XP_062878815.1">
    <property type="nucleotide sequence ID" value="XM_063022745.1"/>
</dbReference>
<reference evidence="3 4" key="1">
    <citation type="submission" date="2023-10" db="EMBL/GenBank/DDBJ databases">
        <title>Draft Genome Sequence of Candida saopaulonensis from a very Premature Infant with Sepsis.</title>
        <authorList>
            <person name="Ning Y."/>
            <person name="Dai R."/>
            <person name="Xiao M."/>
            <person name="Xu Y."/>
            <person name="Yan Q."/>
            <person name="Zhang L."/>
        </authorList>
    </citation>
    <scope>NUCLEOTIDE SEQUENCE [LARGE SCALE GENOMIC DNA]</scope>
    <source>
        <strain evidence="3 4">19XY460</strain>
    </source>
</reference>
<feature type="domain" description="BOD1/SHG1" evidence="2">
    <location>
        <begin position="10"/>
        <end position="110"/>
    </location>
</feature>
<dbReference type="InterPro" id="IPR055264">
    <property type="entry name" value="BOD1/SHG1_dom"/>
</dbReference>
<dbReference type="Pfam" id="PF05205">
    <property type="entry name" value="COMPASS-Shg1"/>
    <property type="match status" value="1"/>
</dbReference>
<dbReference type="GeneID" id="88174851"/>
<sequence length="208" mass="23506">MDVSSLDHKQLAAKYKKNGSFDKRRKSLLEDFKLSQTHTNLLLKLKVMVESKIKNDPSLLLKNRGQVAALIQGEVINGAKTGASIVGIVDKDIKDKILVSQEFRGDLRTELKDIKRKLLGVSDEDYAKELEEERKSRLSMSSFPASLPATPNQSNESDRDNSFRGRNGFHKHIPQGKVAKAPRFNFNLPPRNRERDQNSRGFGGHMSY</sequence>